<keyword evidence="5 15" id="KW-0418">Kinase</keyword>
<comment type="similarity">
    <text evidence="12">Belongs to the protein kinase superfamily. Ser/Thr protein kinase family. GCN2 subfamily.</text>
</comment>
<feature type="binding site" evidence="18">
    <location>
        <position position="330"/>
    </location>
    <ligand>
        <name>Mg(2+)</name>
        <dbReference type="ChEBI" id="CHEBI:18420"/>
        <label>1</label>
    </ligand>
</feature>
<dbReference type="FunFam" id="3.30.200.20:FF:000115">
    <property type="entry name" value="Wee1-like kinase 2"/>
    <property type="match status" value="1"/>
</dbReference>
<evidence type="ECO:0000313" key="23">
    <source>
        <dbReference type="Proteomes" id="UP000001074"/>
    </source>
</evidence>
<dbReference type="EC" id="2.7.10.2" evidence="15"/>
<organism evidence="22 23">
    <name type="scientific">Myotis lucifugus</name>
    <name type="common">Little brown bat</name>
    <dbReference type="NCBI Taxonomy" id="59463"/>
    <lineage>
        <taxon>Eukaryota</taxon>
        <taxon>Metazoa</taxon>
        <taxon>Chordata</taxon>
        <taxon>Craniata</taxon>
        <taxon>Vertebrata</taxon>
        <taxon>Euteleostomi</taxon>
        <taxon>Mammalia</taxon>
        <taxon>Eutheria</taxon>
        <taxon>Laurasiatheria</taxon>
        <taxon>Chiroptera</taxon>
        <taxon>Yangochiroptera</taxon>
        <taxon>Vespertilionidae</taxon>
        <taxon>Myotis</taxon>
    </lineage>
</organism>
<comment type="function">
    <text evidence="14">Oocyte-specific protein tyrosine kinase that phosphorylates and inhibits CDK1 and acts as a key regulator of meiosis during both prophase I and metaphase II. Required to maintain meiotic arrest in oocytes during the germinal vesicle (GV) stage, a long period of quiescence at dictyate prophase I, by phosphorylating CDK1 at 'Tyr-15', leading to inhibit CDK1 activity and prevent meiotic reentry. Also required for metaphase II exit during egg activation by phosphorylating CDK1 at 'Tyr-15', to ensure exit from meiosis in oocytes and promote pronuclear formation.</text>
</comment>
<dbReference type="EMBL" id="AAPE02029181">
    <property type="status" value="NOT_ANNOTATED_CDS"/>
    <property type="molecule type" value="Genomic_DNA"/>
</dbReference>
<sequence length="511" mass="57924">PRIPLRDARGLHTFQEKAKVSPEPGFGTLASESPKCPSTPAQPDDRSKLLYCESPVTPKDFLLKVLRRPSRKLPSRGSKHFRLTPVSVTDEMTSLALVNINPFTPESYRKEFHHSSGKRKIRGDPDFSEYNMPQFYCSQHVRIFQRYVLRETNMTSRYEKEFMEVEKIGVGEFGTVYKCIKRLDGCVYAIKRSTDSFAELSNENSVLHEVYAHAVLGHHPHVVRYYSAWVEDDHMIIQNEYCNGGSLQAAISENTKSGNHFEEPKLKDILLQISLGLKYIHNAGMVHLDIKPSNIFICHQIQRDSLIVQEDIENDADWFLSTNVIYKIGDLGLATSISEPKVEEGDIHFLAKEILQEDYRHLPKGDIFSLGLTMTMAAGAESLPSNGAEWHHIREGNLPHIPQELSEEFYNLLKNMIHPDPRERPSAAALARSRVLRPTLGKTEELQKQLNLERMKTATLERELRKAKRVREPWKGHSDSEVSGTLTRSGSTKRLVGGKSAKSSSFTCGDS</sequence>
<dbReference type="Gene3D" id="1.10.510.10">
    <property type="entry name" value="Transferase(Phosphotransferase) domain 1"/>
    <property type="match status" value="1"/>
</dbReference>
<keyword evidence="4 15" id="KW-0547">Nucleotide-binding</keyword>
<dbReference type="GO" id="GO:0004715">
    <property type="term" value="F:non-membrane spanning protein tyrosine kinase activity"/>
    <property type="evidence" value="ECO:0007669"/>
    <property type="project" value="UniProtKB-UniRule"/>
</dbReference>
<reference evidence="22" key="2">
    <citation type="submission" date="2025-08" db="UniProtKB">
        <authorList>
            <consortium name="Ensembl"/>
        </authorList>
    </citation>
    <scope>IDENTIFICATION</scope>
</reference>
<evidence type="ECO:0000256" key="20">
    <source>
        <dbReference type="SAM" id="MobiDB-lite"/>
    </source>
</evidence>
<evidence type="ECO:0000256" key="17">
    <source>
        <dbReference type="PIRSR" id="PIRSR037281-2"/>
    </source>
</evidence>
<gene>
    <name evidence="22" type="primary">WEE2</name>
</gene>
<feature type="compositionally biased region" description="Basic and acidic residues" evidence="20">
    <location>
        <begin position="1"/>
        <end position="20"/>
    </location>
</feature>
<evidence type="ECO:0000256" key="11">
    <source>
        <dbReference type="ARBA" id="ARBA00023254"/>
    </source>
</evidence>
<feature type="compositionally biased region" description="Polar residues" evidence="20">
    <location>
        <begin position="481"/>
        <end position="492"/>
    </location>
</feature>
<dbReference type="STRING" id="59463.ENSMLUP00000016284"/>
<feature type="binding site" evidence="18">
    <location>
        <position position="294"/>
    </location>
    <ligand>
        <name>Mg(2+)</name>
        <dbReference type="ChEBI" id="CHEBI:18420"/>
        <label>1</label>
    </ligand>
</feature>
<feature type="region of interest" description="Disordered" evidence="20">
    <location>
        <begin position="466"/>
        <end position="511"/>
    </location>
</feature>
<dbReference type="GO" id="GO:0005524">
    <property type="term" value="F:ATP binding"/>
    <property type="evidence" value="ECO:0007669"/>
    <property type="project" value="UniProtKB-UniRule"/>
</dbReference>
<keyword evidence="9 15" id="KW-0829">Tyrosine-protein kinase</keyword>
<evidence type="ECO:0000256" key="4">
    <source>
        <dbReference type="ARBA" id="ARBA00022741"/>
    </source>
</evidence>
<evidence type="ECO:0000256" key="18">
    <source>
        <dbReference type="PIRSR" id="PIRSR037281-3"/>
    </source>
</evidence>
<evidence type="ECO:0000256" key="16">
    <source>
        <dbReference type="PIRSR" id="PIRSR037281-1"/>
    </source>
</evidence>
<keyword evidence="10 15" id="KW-0539">Nucleus</keyword>
<dbReference type="Ensembl" id="ENSMLUT00000024407.1">
    <property type="protein sequence ID" value="ENSMLUP00000016284.1"/>
    <property type="gene ID" value="ENSMLUG00000029750.1"/>
</dbReference>
<name>G1PXV2_MYOLU</name>
<feature type="domain" description="Protein kinase" evidence="21">
    <location>
        <begin position="162"/>
        <end position="440"/>
    </location>
</feature>
<dbReference type="InterPro" id="IPR017441">
    <property type="entry name" value="Protein_kinase_ATP_BS"/>
</dbReference>
<evidence type="ECO:0000256" key="19">
    <source>
        <dbReference type="PROSITE-ProRule" id="PRU10141"/>
    </source>
</evidence>
<dbReference type="GO" id="GO:0080154">
    <property type="term" value="P:regulation of fertilization"/>
    <property type="evidence" value="ECO:0007669"/>
    <property type="project" value="Ensembl"/>
</dbReference>
<feature type="binding site" evidence="17 19">
    <location>
        <position position="191"/>
    </location>
    <ligand>
        <name>ATP</name>
        <dbReference type="ChEBI" id="CHEBI:30616"/>
    </ligand>
</feature>
<dbReference type="SMART" id="SM00220">
    <property type="entry name" value="S_TKc"/>
    <property type="match status" value="1"/>
</dbReference>
<dbReference type="Pfam" id="PF00069">
    <property type="entry name" value="Pkinase"/>
    <property type="match status" value="1"/>
</dbReference>
<dbReference type="Gene3D" id="3.30.200.20">
    <property type="entry name" value="Phosphorylase Kinase, domain 1"/>
    <property type="match status" value="1"/>
</dbReference>
<keyword evidence="7 18" id="KW-0460">Magnesium</keyword>
<dbReference type="PANTHER" id="PTHR11042">
    <property type="entry name" value="EUKARYOTIC TRANSLATION INITIATION FACTOR 2-ALPHA KINASE EIF2-ALPHA KINASE -RELATED"/>
    <property type="match status" value="1"/>
</dbReference>
<evidence type="ECO:0000313" key="22">
    <source>
        <dbReference type="Ensembl" id="ENSMLUP00000016284.1"/>
    </source>
</evidence>
<dbReference type="GO" id="GO:1900194">
    <property type="term" value="P:negative regulation of oocyte maturation"/>
    <property type="evidence" value="ECO:0007669"/>
    <property type="project" value="Ensembl"/>
</dbReference>
<dbReference type="InterPro" id="IPR017164">
    <property type="entry name" value="Wee1-like_protein_kinase"/>
</dbReference>
<dbReference type="GO" id="GO:0000287">
    <property type="term" value="F:magnesium ion binding"/>
    <property type="evidence" value="ECO:0007669"/>
    <property type="project" value="InterPro"/>
</dbReference>
<dbReference type="PROSITE" id="PS50011">
    <property type="entry name" value="PROTEIN_KINASE_DOM"/>
    <property type="match status" value="1"/>
</dbReference>
<evidence type="ECO:0000256" key="2">
    <source>
        <dbReference type="ARBA" id="ARBA00022679"/>
    </source>
</evidence>
<evidence type="ECO:0000259" key="21">
    <source>
        <dbReference type="PROSITE" id="PS50011"/>
    </source>
</evidence>
<keyword evidence="23" id="KW-1185">Reference proteome</keyword>
<evidence type="ECO:0000256" key="1">
    <source>
        <dbReference type="ARBA" id="ARBA00004123"/>
    </source>
</evidence>
<dbReference type="PIRSF" id="PIRSF037281">
    <property type="entry name" value="Wee1-like_protein_kinase"/>
    <property type="match status" value="1"/>
</dbReference>
<dbReference type="InParanoid" id="G1PXV2"/>
<feature type="compositionally biased region" description="Basic and acidic residues" evidence="20">
    <location>
        <begin position="466"/>
        <end position="480"/>
    </location>
</feature>
<dbReference type="InterPro" id="IPR011009">
    <property type="entry name" value="Kinase-like_dom_sf"/>
</dbReference>
<dbReference type="InterPro" id="IPR008271">
    <property type="entry name" value="Ser/Thr_kinase_AS"/>
</dbReference>
<dbReference type="PROSITE" id="PS00108">
    <property type="entry name" value="PROTEIN_KINASE_ST"/>
    <property type="match status" value="1"/>
</dbReference>
<dbReference type="GO" id="GO:0007143">
    <property type="term" value="P:female meiotic nuclear division"/>
    <property type="evidence" value="ECO:0007669"/>
    <property type="project" value="Ensembl"/>
</dbReference>
<feature type="region of interest" description="Disordered" evidence="20">
    <location>
        <begin position="1"/>
        <end position="46"/>
    </location>
</feature>
<keyword evidence="8" id="KW-0175">Coiled coil</keyword>
<evidence type="ECO:0000256" key="9">
    <source>
        <dbReference type="ARBA" id="ARBA00023137"/>
    </source>
</evidence>
<dbReference type="GO" id="GO:0000278">
    <property type="term" value="P:mitotic cell cycle"/>
    <property type="evidence" value="ECO:0007669"/>
    <property type="project" value="InterPro"/>
</dbReference>
<comment type="catalytic activity">
    <reaction evidence="13">
        <text>L-tyrosyl-[protein] + ATP = O-phospho-L-tyrosyl-[protein] + ADP + H(+)</text>
        <dbReference type="Rhea" id="RHEA:10596"/>
        <dbReference type="Rhea" id="RHEA-COMP:10136"/>
        <dbReference type="Rhea" id="RHEA-COMP:20101"/>
        <dbReference type="ChEBI" id="CHEBI:15378"/>
        <dbReference type="ChEBI" id="CHEBI:30616"/>
        <dbReference type="ChEBI" id="CHEBI:46858"/>
        <dbReference type="ChEBI" id="CHEBI:61978"/>
        <dbReference type="ChEBI" id="CHEBI:456216"/>
        <dbReference type="EC" id="2.7.10.2"/>
    </reaction>
    <physiologicalReaction direction="left-to-right" evidence="13">
        <dbReference type="Rhea" id="RHEA:10597"/>
    </physiologicalReaction>
</comment>
<reference evidence="22" key="3">
    <citation type="submission" date="2025-09" db="UniProtKB">
        <authorList>
            <consortium name="Ensembl"/>
        </authorList>
    </citation>
    <scope>IDENTIFICATION</scope>
</reference>
<evidence type="ECO:0000256" key="8">
    <source>
        <dbReference type="ARBA" id="ARBA00023054"/>
    </source>
</evidence>
<evidence type="ECO:0000256" key="6">
    <source>
        <dbReference type="ARBA" id="ARBA00022840"/>
    </source>
</evidence>
<keyword evidence="11" id="KW-0469">Meiosis</keyword>
<comment type="cofactor">
    <cofactor evidence="18">
        <name>Mg(2+)</name>
        <dbReference type="ChEBI" id="CHEBI:18420"/>
    </cofactor>
    <text evidence="18">Binds 2 magnesium ions per subunit.</text>
</comment>
<feature type="active site" description="Proton acceptor" evidence="16">
    <location>
        <position position="289"/>
    </location>
</feature>
<dbReference type="PANTHER" id="PTHR11042:SF75">
    <property type="entry name" value="WEE1-LIKE PROTEIN KINASE 2"/>
    <property type="match status" value="1"/>
</dbReference>
<evidence type="ECO:0000256" key="7">
    <source>
        <dbReference type="ARBA" id="ARBA00022842"/>
    </source>
</evidence>
<dbReference type="SUPFAM" id="SSF56112">
    <property type="entry name" value="Protein kinase-like (PK-like)"/>
    <property type="match status" value="1"/>
</dbReference>
<feature type="compositionally biased region" description="Polar residues" evidence="20">
    <location>
        <begin position="501"/>
        <end position="511"/>
    </location>
</feature>
<keyword evidence="6 15" id="KW-0067">ATP-binding</keyword>
<accession>G1PXV2</accession>
<dbReference type="FunFam" id="1.10.510.10:FF:000217">
    <property type="entry name" value="Wee1-like protein kinase"/>
    <property type="match status" value="1"/>
</dbReference>
<dbReference type="PROSITE" id="PS00107">
    <property type="entry name" value="PROTEIN_KINASE_ATP"/>
    <property type="match status" value="1"/>
</dbReference>
<reference evidence="22 23" key="1">
    <citation type="journal article" date="2011" name="Nature">
        <title>A high-resolution map of human evolutionary constraint using 29 mammals.</title>
        <authorList>
            <person name="Lindblad-Toh K."/>
            <person name="Garber M."/>
            <person name="Zuk O."/>
            <person name="Lin M.F."/>
            <person name="Parker B.J."/>
            <person name="Washietl S."/>
            <person name="Kheradpour P."/>
            <person name="Ernst J."/>
            <person name="Jordan G."/>
            <person name="Mauceli E."/>
            <person name="Ward L.D."/>
            <person name="Lowe C.B."/>
            <person name="Holloway A.K."/>
            <person name="Clamp M."/>
            <person name="Gnerre S."/>
            <person name="Alfoldi J."/>
            <person name="Beal K."/>
            <person name="Chang J."/>
            <person name="Clawson H."/>
            <person name="Cuff J."/>
            <person name="Di Palma F."/>
            <person name="Fitzgerald S."/>
            <person name="Flicek P."/>
            <person name="Guttman M."/>
            <person name="Hubisz M.J."/>
            <person name="Jaffe D.B."/>
            <person name="Jungreis I."/>
            <person name="Kent W.J."/>
            <person name="Kostka D."/>
            <person name="Lara M."/>
            <person name="Martins A.L."/>
            <person name="Massingham T."/>
            <person name="Moltke I."/>
            <person name="Raney B.J."/>
            <person name="Rasmussen M.D."/>
            <person name="Robinson J."/>
            <person name="Stark A."/>
            <person name="Vilella A.J."/>
            <person name="Wen J."/>
            <person name="Xie X."/>
            <person name="Zody M.C."/>
            <person name="Baldwin J."/>
            <person name="Bloom T."/>
            <person name="Chin C.W."/>
            <person name="Heiman D."/>
            <person name="Nicol R."/>
            <person name="Nusbaum C."/>
            <person name="Young S."/>
            <person name="Wilkinson J."/>
            <person name="Worley K.C."/>
            <person name="Kovar C.L."/>
            <person name="Muzny D.M."/>
            <person name="Gibbs R.A."/>
            <person name="Cree A."/>
            <person name="Dihn H.H."/>
            <person name="Fowler G."/>
            <person name="Jhangiani S."/>
            <person name="Joshi V."/>
            <person name="Lee S."/>
            <person name="Lewis L.R."/>
            <person name="Nazareth L.V."/>
            <person name="Okwuonu G."/>
            <person name="Santibanez J."/>
            <person name="Warren W.C."/>
            <person name="Mardis E.R."/>
            <person name="Weinstock G.M."/>
            <person name="Wilson R.K."/>
            <person name="Delehaunty K."/>
            <person name="Dooling D."/>
            <person name="Fronik C."/>
            <person name="Fulton L."/>
            <person name="Fulton B."/>
            <person name="Graves T."/>
            <person name="Minx P."/>
            <person name="Sodergren E."/>
            <person name="Birney E."/>
            <person name="Margulies E.H."/>
            <person name="Herrero J."/>
            <person name="Green E.D."/>
            <person name="Haussler D."/>
            <person name="Siepel A."/>
            <person name="Goldman N."/>
            <person name="Pollard K.S."/>
            <person name="Pedersen J.S."/>
            <person name="Lander E.S."/>
            <person name="Kellis M."/>
        </authorList>
    </citation>
    <scope>NUCLEOTIDE SEQUENCE [LARGE SCALE GENOMIC DNA]</scope>
</reference>
<feature type="binding site" evidence="17">
    <location>
        <begin position="168"/>
        <end position="176"/>
    </location>
    <ligand>
        <name>ATP</name>
        <dbReference type="ChEBI" id="CHEBI:30616"/>
    </ligand>
</feature>
<evidence type="ECO:0000256" key="5">
    <source>
        <dbReference type="ARBA" id="ARBA00022777"/>
    </source>
</evidence>
<dbReference type="GeneTree" id="ENSGT00940000158803"/>
<dbReference type="AlphaFoldDB" id="G1PXV2"/>
<dbReference type="eggNOG" id="KOG0601">
    <property type="taxonomic scope" value="Eukaryota"/>
</dbReference>
<keyword evidence="2 15" id="KW-0808">Transferase</keyword>
<dbReference type="GO" id="GO:0005654">
    <property type="term" value="C:nucleoplasm"/>
    <property type="evidence" value="ECO:0007669"/>
    <property type="project" value="Ensembl"/>
</dbReference>
<keyword evidence="3 15" id="KW-0479">Metal-binding</keyword>
<comment type="subcellular location">
    <subcellularLocation>
        <location evidence="1 15">Nucleus</location>
    </subcellularLocation>
</comment>
<dbReference type="GO" id="GO:0005829">
    <property type="term" value="C:cytosol"/>
    <property type="evidence" value="ECO:0007669"/>
    <property type="project" value="Ensembl"/>
</dbReference>
<dbReference type="GO" id="GO:0042327">
    <property type="term" value="P:positive regulation of phosphorylation"/>
    <property type="evidence" value="ECO:0007669"/>
    <property type="project" value="Ensembl"/>
</dbReference>
<dbReference type="GO" id="GO:0035038">
    <property type="term" value="P:female pronucleus assembly"/>
    <property type="evidence" value="ECO:0007669"/>
    <property type="project" value="Ensembl"/>
</dbReference>
<evidence type="ECO:0000256" key="12">
    <source>
        <dbReference type="ARBA" id="ARBA00037982"/>
    </source>
</evidence>
<dbReference type="GO" id="GO:0005886">
    <property type="term" value="C:plasma membrane"/>
    <property type="evidence" value="ECO:0007669"/>
    <property type="project" value="Ensembl"/>
</dbReference>
<protein>
    <recommendedName>
        <fullName evidence="15">Wee1-like protein kinase</fullName>
        <ecNumber evidence="15">2.7.10.2</ecNumber>
    </recommendedName>
</protein>
<evidence type="ECO:0000256" key="15">
    <source>
        <dbReference type="PIRNR" id="PIRNR037281"/>
    </source>
</evidence>
<proteinExistence type="inferred from homology"/>
<dbReference type="GO" id="GO:0060631">
    <property type="term" value="P:regulation of meiosis I"/>
    <property type="evidence" value="ECO:0007669"/>
    <property type="project" value="Ensembl"/>
</dbReference>
<evidence type="ECO:0000256" key="13">
    <source>
        <dbReference type="ARBA" id="ARBA00051942"/>
    </source>
</evidence>
<evidence type="ECO:0000256" key="10">
    <source>
        <dbReference type="ARBA" id="ARBA00023242"/>
    </source>
</evidence>
<dbReference type="HOGENOM" id="CLU_000288_25_1_1"/>
<evidence type="ECO:0000256" key="14">
    <source>
        <dbReference type="ARBA" id="ARBA00059782"/>
    </source>
</evidence>
<comment type="similarity">
    <text evidence="15">Belongs to the protein kinase superfamily. Ser/Thr protein kinase family. WEE1 subfamily.</text>
</comment>
<dbReference type="InterPro" id="IPR000719">
    <property type="entry name" value="Prot_kinase_dom"/>
</dbReference>
<dbReference type="OMA" id="PLKDEMT"/>
<dbReference type="InterPro" id="IPR050339">
    <property type="entry name" value="CC_SR_Kinase"/>
</dbReference>
<evidence type="ECO:0000256" key="3">
    <source>
        <dbReference type="ARBA" id="ARBA00022723"/>
    </source>
</evidence>
<dbReference type="FunCoup" id="G1PXV2">
    <property type="interactions" value="143"/>
</dbReference>
<dbReference type="Proteomes" id="UP000001074">
    <property type="component" value="Unassembled WGS sequence"/>
</dbReference>